<comment type="caution">
    <text evidence="2">The sequence shown here is derived from an EMBL/GenBank/DDBJ whole genome shotgun (WGS) entry which is preliminary data.</text>
</comment>
<feature type="region of interest" description="Disordered" evidence="1">
    <location>
        <begin position="379"/>
        <end position="432"/>
    </location>
</feature>
<evidence type="ECO:0000313" key="3">
    <source>
        <dbReference type="Proteomes" id="UP000654075"/>
    </source>
</evidence>
<dbReference type="Proteomes" id="UP000654075">
    <property type="component" value="Unassembled WGS sequence"/>
</dbReference>
<evidence type="ECO:0000313" key="2">
    <source>
        <dbReference type="EMBL" id="CAE8604291.1"/>
    </source>
</evidence>
<feature type="compositionally biased region" description="Low complexity" evidence="1">
    <location>
        <begin position="292"/>
        <end position="307"/>
    </location>
</feature>
<evidence type="ECO:0000256" key="1">
    <source>
        <dbReference type="SAM" id="MobiDB-lite"/>
    </source>
</evidence>
<gene>
    <name evidence="2" type="ORF">PGLA1383_LOCUS22459</name>
</gene>
<keyword evidence="3" id="KW-1185">Reference proteome</keyword>
<sequence length="535" mass="59768">MEKMREADMHLKEAEAKLLCLQKIRCQGLQDKHKLRTAQHVRDEVRSKAEAQRACLEAARKSMKQTKDQSLESKMQLRSDDAGAPGHAAEVHRLNSLPPEHVSQLKRISSCRGSGQAWQGSLNSNQPRGRTSTRKMDFNAAMAGSAVDPRPCWSWCPVGELDWSHDKVYDHFEDKRSIFELVVELLEAADTKNTNFYVKNVPSLKVVQIGNRRYSLSNRRLFALRKAEEILQKLVGPLQKVFAPIEFVELTSGDAFTTANSGESVKLSRPMKISFERHEHGPRSMSRERLRSLSQARSRSGSNASARVPLQAKPAHAKPQTIGDQRRLSQRVFRCNAKKCTRNAALSCTDRRGQCCKSHCTEQDCPCHGSNLLSDGNSDAGDVSADLGAPTRNSFSALDEQKVGQRRRQRNKIQSSRGGSPERVRSLSRCAGRKRSKGRDFLVLDEKEARRIREGDCHVEVPEGFQPARTSMRVSMDSARVSHFIFGQSPAWDTTTTATTTSATTTTTTTTRTTAKTATTTATCCHRVSGRWQVF</sequence>
<dbReference type="AlphaFoldDB" id="A0A813EWP8"/>
<dbReference type="OrthoDB" id="442637at2759"/>
<reference evidence="2" key="1">
    <citation type="submission" date="2021-02" db="EMBL/GenBank/DDBJ databases">
        <authorList>
            <person name="Dougan E. K."/>
            <person name="Rhodes N."/>
            <person name="Thang M."/>
            <person name="Chan C."/>
        </authorList>
    </citation>
    <scope>NUCLEOTIDE SEQUENCE</scope>
</reference>
<name>A0A813EWP8_POLGL</name>
<proteinExistence type="predicted"/>
<dbReference type="EMBL" id="CAJNNV010016249">
    <property type="protein sequence ID" value="CAE8604291.1"/>
    <property type="molecule type" value="Genomic_DNA"/>
</dbReference>
<accession>A0A813EWP8</accession>
<protein>
    <submittedName>
        <fullName evidence="2">Uncharacterized protein</fullName>
    </submittedName>
</protein>
<feature type="compositionally biased region" description="Basic and acidic residues" evidence="1">
    <location>
        <begin position="274"/>
        <end position="291"/>
    </location>
</feature>
<organism evidence="2 3">
    <name type="scientific">Polarella glacialis</name>
    <name type="common">Dinoflagellate</name>
    <dbReference type="NCBI Taxonomy" id="89957"/>
    <lineage>
        <taxon>Eukaryota</taxon>
        <taxon>Sar</taxon>
        <taxon>Alveolata</taxon>
        <taxon>Dinophyceae</taxon>
        <taxon>Suessiales</taxon>
        <taxon>Suessiaceae</taxon>
        <taxon>Polarella</taxon>
    </lineage>
</organism>
<feature type="region of interest" description="Disordered" evidence="1">
    <location>
        <begin position="270"/>
        <end position="326"/>
    </location>
</feature>